<dbReference type="AlphaFoldDB" id="A0AAF0QVS4"/>
<dbReference type="Proteomes" id="UP001234989">
    <property type="component" value="Chromosome 5"/>
</dbReference>
<reference evidence="2" key="1">
    <citation type="submission" date="2023-08" db="EMBL/GenBank/DDBJ databases">
        <title>A de novo genome assembly of Solanum verrucosum Schlechtendal, a Mexican diploid species geographically isolated from the other diploid A-genome species in potato relatives.</title>
        <authorList>
            <person name="Hosaka K."/>
        </authorList>
    </citation>
    <scope>NUCLEOTIDE SEQUENCE</scope>
    <source>
        <tissue evidence="2">Young leaves</tissue>
    </source>
</reference>
<name>A0AAF0QVS4_SOLVR</name>
<proteinExistence type="predicted"/>
<feature type="compositionally biased region" description="Basic and acidic residues" evidence="1">
    <location>
        <begin position="38"/>
        <end position="51"/>
    </location>
</feature>
<feature type="region of interest" description="Disordered" evidence="1">
    <location>
        <begin position="18"/>
        <end position="51"/>
    </location>
</feature>
<sequence length="51" mass="5833">MQILKSCRCNLRSLSTDRRLDHGPWFTTATPPQTSSEKSSKSRLTDKTHDL</sequence>
<gene>
    <name evidence="2" type="ORF">MTR67_022683</name>
</gene>
<evidence type="ECO:0000313" key="2">
    <source>
        <dbReference type="EMBL" id="WMV29298.1"/>
    </source>
</evidence>
<evidence type="ECO:0000256" key="1">
    <source>
        <dbReference type="SAM" id="MobiDB-lite"/>
    </source>
</evidence>
<protein>
    <submittedName>
        <fullName evidence="2">Uncharacterized protein</fullName>
    </submittedName>
</protein>
<keyword evidence="3" id="KW-1185">Reference proteome</keyword>
<organism evidence="2 3">
    <name type="scientific">Solanum verrucosum</name>
    <dbReference type="NCBI Taxonomy" id="315347"/>
    <lineage>
        <taxon>Eukaryota</taxon>
        <taxon>Viridiplantae</taxon>
        <taxon>Streptophyta</taxon>
        <taxon>Embryophyta</taxon>
        <taxon>Tracheophyta</taxon>
        <taxon>Spermatophyta</taxon>
        <taxon>Magnoliopsida</taxon>
        <taxon>eudicotyledons</taxon>
        <taxon>Gunneridae</taxon>
        <taxon>Pentapetalae</taxon>
        <taxon>asterids</taxon>
        <taxon>lamiids</taxon>
        <taxon>Solanales</taxon>
        <taxon>Solanaceae</taxon>
        <taxon>Solanoideae</taxon>
        <taxon>Solaneae</taxon>
        <taxon>Solanum</taxon>
    </lineage>
</organism>
<dbReference type="EMBL" id="CP133616">
    <property type="protein sequence ID" value="WMV29298.1"/>
    <property type="molecule type" value="Genomic_DNA"/>
</dbReference>
<evidence type="ECO:0000313" key="3">
    <source>
        <dbReference type="Proteomes" id="UP001234989"/>
    </source>
</evidence>
<feature type="compositionally biased region" description="Polar residues" evidence="1">
    <location>
        <begin position="27"/>
        <end position="37"/>
    </location>
</feature>
<accession>A0AAF0QVS4</accession>